<sequence length="276" mass="29791">MKKTLTILTTLLLALPALAQEETKEMGNIVTDRPTQSVSAFTVGKGIFQVETGFALQVENAFFADFSMPGSMVFPADFQAITYNTTLLRYGISDRVELRFGQNLGRTRVVADGDLLAKSDALFIPTSLGAKVNLLDPVGARPAISFVGQISGPLFSDLELGTDLEFRFNFAHQLNENLSVGYNIGGVVNTNANDNSFTGLYTAVLGYSITPKLAAFAEFFGFLNSGQGQNDHQIDFGLTYLVNSNFQLDVYGGSGLSDISPDTLFGFGFSARIPKN</sequence>
<dbReference type="Pfam" id="PF13557">
    <property type="entry name" value="Phenol_MetA_deg"/>
    <property type="match status" value="1"/>
</dbReference>
<reference evidence="2 3" key="1">
    <citation type="submission" date="2016-08" db="EMBL/GenBank/DDBJ databases">
        <title>Draft genome of Fabibacter sp. strain SK-8.</title>
        <authorList>
            <person name="Wong S.-K."/>
            <person name="Hamasaki K."/>
            <person name="Yoshizawa S."/>
        </authorList>
    </citation>
    <scope>NUCLEOTIDE SEQUENCE [LARGE SCALE GENOMIC DNA]</scope>
    <source>
        <strain evidence="2 3">SK-8</strain>
    </source>
</reference>
<gene>
    <name evidence="2" type="ORF">BFP71_16965</name>
</gene>
<dbReference type="EMBL" id="MDGQ01000005">
    <property type="protein sequence ID" value="OEK05108.1"/>
    <property type="molecule type" value="Genomic_DNA"/>
</dbReference>
<proteinExistence type="predicted"/>
<dbReference type="AlphaFoldDB" id="A0A1E5T153"/>
<dbReference type="Proteomes" id="UP000095552">
    <property type="component" value="Unassembled WGS sequence"/>
</dbReference>
<dbReference type="InterPro" id="IPR025737">
    <property type="entry name" value="FApF"/>
</dbReference>
<organism evidence="2 3">
    <name type="scientific">Roseivirga misakiensis</name>
    <dbReference type="NCBI Taxonomy" id="1563681"/>
    <lineage>
        <taxon>Bacteria</taxon>
        <taxon>Pseudomonadati</taxon>
        <taxon>Bacteroidota</taxon>
        <taxon>Cytophagia</taxon>
        <taxon>Cytophagales</taxon>
        <taxon>Roseivirgaceae</taxon>
        <taxon>Roseivirga</taxon>
    </lineage>
</organism>
<comment type="caution">
    <text evidence="2">The sequence shown here is derived from an EMBL/GenBank/DDBJ whole genome shotgun (WGS) entry which is preliminary data.</text>
</comment>
<evidence type="ECO:0000313" key="2">
    <source>
        <dbReference type="EMBL" id="OEK05108.1"/>
    </source>
</evidence>
<feature type="chain" id="PRO_5009185895" description="Transporter" evidence="1">
    <location>
        <begin position="20"/>
        <end position="276"/>
    </location>
</feature>
<name>A0A1E5T153_9BACT</name>
<evidence type="ECO:0000256" key="1">
    <source>
        <dbReference type="SAM" id="SignalP"/>
    </source>
</evidence>
<protein>
    <recommendedName>
        <fullName evidence="4">Transporter</fullName>
    </recommendedName>
</protein>
<dbReference type="STRING" id="1563681.BFP71_16965"/>
<evidence type="ECO:0000313" key="3">
    <source>
        <dbReference type="Proteomes" id="UP000095552"/>
    </source>
</evidence>
<evidence type="ECO:0008006" key="4">
    <source>
        <dbReference type="Google" id="ProtNLM"/>
    </source>
</evidence>
<feature type="signal peptide" evidence="1">
    <location>
        <begin position="1"/>
        <end position="19"/>
    </location>
</feature>
<keyword evidence="3" id="KW-1185">Reference proteome</keyword>
<accession>A0A1E5T153</accession>
<dbReference type="RefSeq" id="WP_176723378.1">
    <property type="nucleotide sequence ID" value="NZ_MDGQ01000005.1"/>
</dbReference>
<keyword evidence="1" id="KW-0732">Signal</keyword>